<reference evidence="4" key="1">
    <citation type="submission" date="2020-11" db="EMBL/GenBank/DDBJ databases">
        <authorList>
            <person name="Tran Van P."/>
        </authorList>
    </citation>
    <scope>NUCLEOTIDE SEQUENCE</scope>
</reference>
<name>A0A7R8X0I5_9CRUS</name>
<keyword evidence="2" id="KW-0812">Transmembrane</keyword>
<protein>
    <recommendedName>
        <fullName evidence="3">Ig-like domain-containing protein</fullName>
    </recommendedName>
</protein>
<dbReference type="SUPFAM" id="SSF48726">
    <property type="entry name" value="Immunoglobulin"/>
    <property type="match status" value="1"/>
</dbReference>
<dbReference type="InterPro" id="IPR007110">
    <property type="entry name" value="Ig-like_dom"/>
</dbReference>
<feature type="transmembrane region" description="Helical" evidence="2">
    <location>
        <begin position="58"/>
        <end position="76"/>
    </location>
</feature>
<evidence type="ECO:0000313" key="4">
    <source>
        <dbReference type="EMBL" id="CAD7241491.1"/>
    </source>
</evidence>
<dbReference type="AlphaFoldDB" id="A0A7R8X0I5"/>
<evidence type="ECO:0000256" key="1">
    <source>
        <dbReference type="SAM" id="MobiDB-lite"/>
    </source>
</evidence>
<gene>
    <name evidence="4" type="ORF">DSTB1V02_LOCUS1479</name>
</gene>
<dbReference type="PANTHER" id="PTHR21261:SF2">
    <property type="entry name" value="GH04238P-RELATED"/>
    <property type="match status" value="1"/>
</dbReference>
<feature type="region of interest" description="Disordered" evidence="1">
    <location>
        <begin position="309"/>
        <end position="334"/>
    </location>
</feature>
<dbReference type="InterPro" id="IPR036179">
    <property type="entry name" value="Ig-like_dom_sf"/>
</dbReference>
<keyword evidence="5" id="KW-1185">Reference proteome</keyword>
<evidence type="ECO:0000259" key="3">
    <source>
        <dbReference type="PROSITE" id="PS50835"/>
    </source>
</evidence>
<dbReference type="Gene3D" id="2.60.40.10">
    <property type="entry name" value="Immunoglobulins"/>
    <property type="match status" value="1"/>
</dbReference>
<feature type="compositionally biased region" description="Basic and acidic residues" evidence="1">
    <location>
        <begin position="309"/>
        <end position="322"/>
    </location>
</feature>
<keyword evidence="2" id="KW-0472">Membrane</keyword>
<accession>A0A7R8X0I5</accession>
<proteinExistence type="predicted"/>
<evidence type="ECO:0000256" key="2">
    <source>
        <dbReference type="SAM" id="Phobius"/>
    </source>
</evidence>
<dbReference type="PANTHER" id="PTHR21261">
    <property type="entry name" value="BEAT PROTEIN"/>
    <property type="match status" value="1"/>
</dbReference>
<sequence>MRETKSKGGRNSCGTFPTPMWMFMFPTVSCQALTPYFSHPPRGTRLRAAQTMLPSPSVLTLLTCLIVISAQGIMGVKIEALHVPDFVKYNSEEFVILDCDYSFEDREKNSLVVKWHFNENSFPVYQWIPGAKPPQDLGVLKDRLDLTYEASGDDYTKYRALKILHPSPDLSGSYKCRVSSFDGEDSAMKTMTVYAPAKIMTFEIQDAPNGGDMEMITCSASGISPQPEVEIFVDAPTGTGTDRTRDRLLGGRLNLTYVDGQGYAVMLTRLVNTRELWGDVILECVISIPGTPYKLRRDIKFFAVERNRNTEGRGKGSRREGPRVGGTNARADEYDDPTPKYWRFSETQENEKAFRCRTRQRRDKEGWNFVDSKVTVSHRLVPTGESIMTFFVGIHAIATRL</sequence>
<organism evidence="4">
    <name type="scientific">Darwinula stevensoni</name>
    <dbReference type="NCBI Taxonomy" id="69355"/>
    <lineage>
        <taxon>Eukaryota</taxon>
        <taxon>Metazoa</taxon>
        <taxon>Ecdysozoa</taxon>
        <taxon>Arthropoda</taxon>
        <taxon>Crustacea</taxon>
        <taxon>Oligostraca</taxon>
        <taxon>Ostracoda</taxon>
        <taxon>Podocopa</taxon>
        <taxon>Podocopida</taxon>
        <taxon>Darwinulocopina</taxon>
        <taxon>Darwinuloidea</taxon>
        <taxon>Darwinulidae</taxon>
        <taxon>Darwinula</taxon>
    </lineage>
</organism>
<dbReference type="EMBL" id="LR899657">
    <property type="protein sequence ID" value="CAD7241491.1"/>
    <property type="molecule type" value="Genomic_DNA"/>
</dbReference>
<feature type="domain" description="Ig-like" evidence="3">
    <location>
        <begin position="56"/>
        <end position="192"/>
    </location>
</feature>
<dbReference type="EMBL" id="CAJPEV010000140">
    <property type="protein sequence ID" value="CAG0881269.1"/>
    <property type="molecule type" value="Genomic_DNA"/>
</dbReference>
<dbReference type="PROSITE" id="PS50835">
    <property type="entry name" value="IG_LIKE"/>
    <property type="match status" value="1"/>
</dbReference>
<dbReference type="OrthoDB" id="6478865at2759"/>
<dbReference type="InterPro" id="IPR013783">
    <property type="entry name" value="Ig-like_fold"/>
</dbReference>
<dbReference type="Proteomes" id="UP000677054">
    <property type="component" value="Unassembled WGS sequence"/>
</dbReference>
<keyword evidence="2" id="KW-1133">Transmembrane helix</keyword>
<evidence type="ECO:0000313" key="5">
    <source>
        <dbReference type="Proteomes" id="UP000677054"/>
    </source>
</evidence>